<keyword evidence="2" id="KW-1003">Cell membrane</keyword>
<dbReference type="FunFam" id="3.40.50.2300:FF:000016">
    <property type="entry name" value="Taste 1 receptor member 2"/>
    <property type="match status" value="1"/>
</dbReference>
<dbReference type="InterPro" id="IPR001828">
    <property type="entry name" value="ANF_lig-bd_rcpt"/>
</dbReference>
<evidence type="ECO:0000313" key="15">
    <source>
        <dbReference type="EMBL" id="KAL2081904.1"/>
    </source>
</evidence>
<dbReference type="FunFam" id="2.10.50.30:FF:000004">
    <property type="entry name" value="Taste receptor type 1 member 3-like protein"/>
    <property type="match status" value="1"/>
</dbReference>
<evidence type="ECO:0000256" key="5">
    <source>
        <dbReference type="ARBA" id="ARBA00022989"/>
    </source>
</evidence>
<keyword evidence="6" id="KW-0297">G-protein coupled receptor</keyword>
<dbReference type="GO" id="GO:0050909">
    <property type="term" value="P:sensory perception of taste"/>
    <property type="evidence" value="ECO:0007669"/>
    <property type="project" value="UniProtKB-ARBA"/>
</dbReference>
<dbReference type="InterPro" id="IPR000068">
    <property type="entry name" value="GPCR_3_Ca_sens_rcpt-rel"/>
</dbReference>
<dbReference type="PROSITE" id="PS00980">
    <property type="entry name" value="G_PROTEIN_RECEP_F3_2"/>
    <property type="match status" value="1"/>
</dbReference>
<feature type="domain" description="G-protein coupled receptors family 3 profile" evidence="14">
    <location>
        <begin position="492"/>
        <end position="737"/>
    </location>
</feature>
<evidence type="ECO:0000313" key="16">
    <source>
        <dbReference type="Proteomes" id="UP001591681"/>
    </source>
</evidence>
<evidence type="ECO:0000256" key="2">
    <source>
        <dbReference type="ARBA" id="ARBA00022475"/>
    </source>
</evidence>
<keyword evidence="7 13" id="KW-0472">Membrane</keyword>
<dbReference type="PROSITE" id="PS50259">
    <property type="entry name" value="G_PROTEIN_RECEP_F3_4"/>
    <property type="match status" value="1"/>
</dbReference>
<gene>
    <name evidence="15" type="ORF">ACEWY4_021722</name>
</gene>
<feature type="transmembrane region" description="Helical" evidence="13">
    <location>
        <begin position="651"/>
        <end position="672"/>
    </location>
</feature>
<organism evidence="15 16">
    <name type="scientific">Coilia grayii</name>
    <name type="common">Gray's grenadier anchovy</name>
    <dbReference type="NCBI Taxonomy" id="363190"/>
    <lineage>
        <taxon>Eukaryota</taxon>
        <taxon>Metazoa</taxon>
        <taxon>Chordata</taxon>
        <taxon>Craniata</taxon>
        <taxon>Vertebrata</taxon>
        <taxon>Euteleostomi</taxon>
        <taxon>Actinopterygii</taxon>
        <taxon>Neopterygii</taxon>
        <taxon>Teleostei</taxon>
        <taxon>Clupei</taxon>
        <taxon>Clupeiformes</taxon>
        <taxon>Clupeoidei</taxon>
        <taxon>Engraulidae</taxon>
        <taxon>Coilinae</taxon>
        <taxon>Coilia</taxon>
    </lineage>
</organism>
<dbReference type="PRINTS" id="PR00248">
    <property type="entry name" value="GPCRMGR"/>
</dbReference>
<feature type="transmembrane region" description="Helical" evidence="13">
    <location>
        <begin position="561"/>
        <end position="584"/>
    </location>
</feature>
<protein>
    <recommendedName>
        <fullName evidence="14">G-protein coupled receptors family 3 profile domain-containing protein</fullName>
    </recommendedName>
</protein>
<evidence type="ECO:0000256" key="10">
    <source>
        <dbReference type="ARBA" id="ARBA00023224"/>
    </source>
</evidence>
<comment type="subcellular location">
    <subcellularLocation>
        <location evidence="1">Cell membrane</location>
        <topology evidence="1">Multi-pass membrane protein</topology>
    </subcellularLocation>
</comment>
<evidence type="ECO:0000256" key="12">
    <source>
        <dbReference type="SAM" id="MobiDB-lite"/>
    </source>
</evidence>
<keyword evidence="16" id="KW-1185">Reference proteome</keyword>
<name>A0ABD1J401_9TELE</name>
<keyword evidence="3 13" id="KW-0812">Transmembrane</keyword>
<keyword evidence="9" id="KW-0325">Glycoprotein</keyword>
<evidence type="ECO:0000256" key="8">
    <source>
        <dbReference type="ARBA" id="ARBA00023170"/>
    </source>
</evidence>
<feature type="transmembrane region" description="Helical" evidence="13">
    <location>
        <begin position="684"/>
        <end position="707"/>
    </location>
</feature>
<dbReference type="Proteomes" id="UP001591681">
    <property type="component" value="Unassembled WGS sequence"/>
</dbReference>
<evidence type="ECO:0000256" key="1">
    <source>
        <dbReference type="ARBA" id="ARBA00004651"/>
    </source>
</evidence>
<dbReference type="PANTHER" id="PTHR24061:SF506">
    <property type="entry name" value="G-PROTEIN COUPLED RECEPTOR FAMILY C GROUP 6 MEMBER A-LIKE PRECURSOR"/>
    <property type="match status" value="1"/>
</dbReference>
<evidence type="ECO:0000256" key="4">
    <source>
        <dbReference type="ARBA" id="ARBA00022729"/>
    </source>
</evidence>
<feature type="transmembrane region" description="Helical" evidence="13">
    <location>
        <begin position="528"/>
        <end position="549"/>
    </location>
</feature>
<evidence type="ECO:0000256" key="6">
    <source>
        <dbReference type="ARBA" id="ARBA00023040"/>
    </source>
</evidence>
<comment type="similarity">
    <text evidence="11">Belongs to the G-protein coupled receptor 3 family. TAS1R subfamily.</text>
</comment>
<dbReference type="InterPro" id="IPR017979">
    <property type="entry name" value="GPCR_3_CS"/>
</dbReference>
<feature type="compositionally biased region" description="Low complexity" evidence="12">
    <location>
        <begin position="804"/>
        <end position="827"/>
    </location>
</feature>
<evidence type="ECO:0000256" key="9">
    <source>
        <dbReference type="ARBA" id="ARBA00023180"/>
    </source>
</evidence>
<sequence length="843" mass="93932">MLAAIYTIDSINDSGFLPGVRLGYVVYDSCADATKALSCVEHMLSTNGFLPIMDDYSEFRPQVKAILGERYSLLTIPVAKLLSVYLFPQISTTSSAVVLSDRLKNPSFFRVIPSDVHQTEALAQLIRHFGWNWVGLVSMDDDYGIGAHQSFLKNAANAGVCVAYEEVMPHYLNHEQSEQRIKEVARQIQRSDAQVEHVVMVILRPELVKVLFEEMIRIKTARVWIATDSWSRSASVTGMQDINKVGDILGLNFITGTIPGFDHYLQNLTVRPGVRNDLIEEYKQMDCSPSLSGDCNESRAHSLENSVDLPVANGERVAIWCIAHALRDLLECNETSCPGETNFPPYKLVEKLRKVNFTLDGENKFFNEDGDFEDGYDVLMWVPEGESRRLEVIGRYTLQPRQAEIGPADIIWTMTTNNTPPSQCSPSCNPGSFKKVSNIFCCYDCILCDEGTFASGHDAEECQQCPNGTWSLNGWSKCEARTVKYLQWSEPYPIALLVGVGIGLLFLIICFLCFIVKRNAVVITASNLLMSCFMMFGLAVSFGSVVLFMDKPSKQLCQAQQTMYALGLTLCVSCILVKSFRTFLAFMAFDPVRRDRLDKLYKPKIIMVLVISVQGLICVFWLVYDTPDVDQTPPSNQSMEHVLQCSEGSKIGFGVMHGYIALLAFVCFLLAFKGRRVPQDFNETGVIIFSMLIHLFVWLCFIPIYITRNESRPIVQASAILVSNYGIIFCLLVPKCYRAIWGKNTTERMRARLRNFSDFRSRPSVDSDLGFEDGDTQSVSQCSVTFAPPPLTETESGIMNASLSQLSLSSTSPQSAPPAAQDLHPTSPTSPNPTSPTVALSAL</sequence>
<dbReference type="EMBL" id="JBHFQA010000019">
    <property type="protein sequence ID" value="KAL2081904.1"/>
    <property type="molecule type" value="Genomic_DNA"/>
</dbReference>
<dbReference type="AlphaFoldDB" id="A0ABD1J401"/>
<evidence type="ECO:0000256" key="11">
    <source>
        <dbReference type="ARBA" id="ARBA00038492"/>
    </source>
</evidence>
<feature type="transmembrane region" description="Helical" evidence="13">
    <location>
        <begin position="605"/>
        <end position="624"/>
    </location>
</feature>
<dbReference type="GO" id="GO:0005886">
    <property type="term" value="C:plasma membrane"/>
    <property type="evidence" value="ECO:0007669"/>
    <property type="project" value="UniProtKB-SubCell"/>
</dbReference>
<accession>A0ABD1J401</accession>
<dbReference type="InterPro" id="IPR038550">
    <property type="entry name" value="GPCR_3_9-Cys_sf"/>
</dbReference>
<dbReference type="GO" id="GO:0004930">
    <property type="term" value="F:G protein-coupled receptor activity"/>
    <property type="evidence" value="ECO:0007669"/>
    <property type="project" value="UniProtKB-KW"/>
</dbReference>
<dbReference type="InterPro" id="IPR028082">
    <property type="entry name" value="Peripla_BP_I"/>
</dbReference>
<dbReference type="InterPro" id="IPR017978">
    <property type="entry name" value="GPCR_3_C"/>
</dbReference>
<dbReference type="Gene3D" id="2.10.50.30">
    <property type="entry name" value="GPCR, family 3, nine cysteines domain"/>
    <property type="match status" value="1"/>
</dbReference>
<evidence type="ECO:0000256" key="13">
    <source>
        <dbReference type="SAM" id="Phobius"/>
    </source>
</evidence>
<keyword evidence="4" id="KW-0732">Signal</keyword>
<keyword evidence="8" id="KW-0675">Receptor</keyword>
<evidence type="ECO:0000256" key="3">
    <source>
        <dbReference type="ARBA" id="ARBA00022692"/>
    </source>
</evidence>
<dbReference type="Gene3D" id="3.40.50.2300">
    <property type="match status" value="2"/>
</dbReference>
<dbReference type="PANTHER" id="PTHR24061">
    <property type="entry name" value="CALCIUM-SENSING RECEPTOR-RELATED"/>
    <property type="match status" value="1"/>
</dbReference>
<dbReference type="Pfam" id="PF07562">
    <property type="entry name" value="NCD3G"/>
    <property type="match status" value="1"/>
</dbReference>
<reference evidence="15 16" key="1">
    <citation type="submission" date="2024-09" db="EMBL/GenBank/DDBJ databases">
        <title>A chromosome-level genome assembly of Gray's grenadier anchovy, Coilia grayii.</title>
        <authorList>
            <person name="Fu Z."/>
        </authorList>
    </citation>
    <scope>NUCLEOTIDE SEQUENCE [LARGE SCALE GENOMIC DNA]</scope>
    <source>
        <strain evidence="15">G4</strain>
        <tissue evidence="15">Muscle</tissue>
    </source>
</reference>
<keyword evidence="10" id="KW-0807">Transducer</keyword>
<proteinExistence type="inferred from homology"/>
<evidence type="ECO:0000256" key="7">
    <source>
        <dbReference type="ARBA" id="ARBA00023136"/>
    </source>
</evidence>
<dbReference type="SUPFAM" id="SSF53822">
    <property type="entry name" value="Periplasmic binding protein-like I"/>
    <property type="match status" value="1"/>
</dbReference>
<comment type="caution">
    <text evidence="15">The sequence shown here is derived from an EMBL/GenBank/DDBJ whole genome shotgun (WGS) entry which is preliminary data.</text>
</comment>
<keyword evidence="5 13" id="KW-1133">Transmembrane helix</keyword>
<feature type="transmembrane region" description="Helical" evidence="13">
    <location>
        <begin position="713"/>
        <end position="733"/>
    </location>
</feature>
<dbReference type="Pfam" id="PF01094">
    <property type="entry name" value="ANF_receptor"/>
    <property type="match status" value="1"/>
</dbReference>
<dbReference type="InterPro" id="IPR000337">
    <property type="entry name" value="GPCR_3"/>
</dbReference>
<feature type="region of interest" description="Disordered" evidence="12">
    <location>
        <begin position="804"/>
        <end position="843"/>
    </location>
</feature>
<dbReference type="InterPro" id="IPR011500">
    <property type="entry name" value="GPCR_3_9-Cys_dom"/>
</dbReference>
<dbReference type="Pfam" id="PF00003">
    <property type="entry name" value="7tm_3"/>
    <property type="match status" value="1"/>
</dbReference>
<feature type="transmembrane region" description="Helical" evidence="13">
    <location>
        <begin position="494"/>
        <end position="516"/>
    </location>
</feature>
<evidence type="ECO:0000259" key="14">
    <source>
        <dbReference type="PROSITE" id="PS50259"/>
    </source>
</evidence>